<evidence type="ECO:0008006" key="3">
    <source>
        <dbReference type="Google" id="ProtNLM"/>
    </source>
</evidence>
<dbReference type="Proteomes" id="UP000006437">
    <property type="component" value="Unassembled WGS sequence"/>
</dbReference>
<dbReference type="InterPro" id="IPR016181">
    <property type="entry name" value="Acyl_CoA_acyltransferase"/>
</dbReference>
<name>G9WZ00_9FIRM</name>
<dbReference type="HOGENOM" id="CLU_053649_0_0_9"/>
<proteinExistence type="predicted"/>
<sequence>MYIVNAKKKDYKKFIDFQKDIYKYDEQFRDLQSVSLPNILEQKAQITKGSYIEPYLVYSDEFKIEATFILAVIDRMPDTMQIAFLDFVDKEEVFGEIYKFAKQKAKEMSTSKILIGLNLHVNYGLGLLADSFGSIPSFGSAYNKEYYIKHIEKYMKPTDILYSYKIKISEIDVNLSDRLRKYISKNFIIRQADFKNIKETAAIYTQINNRAFVNHKYYYTAREEEDIELLSSFRYLIKEENLLFVYYNEKPVGFMLWYPDFNQLLGIGKRLGIFSVLKYKLGLKKIDTVKITEFGVLPEYKNSGAVIALLDYFYKLRGNDYVYLESGWIMKSNKASTAITSRFMKNKYKTFKVYEELL</sequence>
<reference evidence="1 2" key="1">
    <citation type="submission" date="2011-08" db="EMBL/GenBank/DDBJ databases">
        <title>The Genome Sequence of Eubacteriaceae bacterium ACC19a.</title>
        <authorList>
            <consortium name="The Broad Institute Genome Sequencing Platform"/>
            <person name="Earl A."/>
            <person name="Ward D."/>
            <person name="Feldgarden M."/>
            <person name="Gevers D."/>
            <person name="Sizova M."/>
            <person name="Hazen A."/>
            <person name="Epstein S."/>
            <person name="Young S.K."/>
            <person name="Zeng Q."/>
            <person name="Gargeya S."/>
            <person name="Fitzgerald M."/>
            <person name="Haas B."/>
            <person name="Abouelleil A."/>
            <person name="Alvarado L."/>
            <person name="Arachchi H.M."/>
            <person name="Berlin A."/>
            <person name="Brown A."/>
            <person name="Chapman S.B."/>
            <person name="Chen Z."/>
            <person name="Dunbar C."/>
            <person name="Freedman E."/>
            <person name="Gearin G."/>
            <person name="Gellesch M."/>
            <person name="Goldberg J."/>
            <person name="Griggs A."/>
            <person name="Gujja S."/>
            <person name="Heiman D."/>
            <person name="Howarth C."/>
            <person name="Larson L."/>
            <person name="Lui A."/>
            <person name="MacDonald P.J.P."/>
            <person name="Montmayeur A."/>
            <person name="Murphy C."/>
            <person name="Neiman D."/>
            <person name="Pearson M."/>
            <person name="Priest M."/>
            <person name="Roberts A."/>
            <person name="Saif S."/>
            <person name="Shea T."/>
            <person name="Shenoy N."/>
            <person name="Sisk P."/>
            <person name="Stolte C."/>
            <person name="Sykes S."/>
            <person name="Wortman J."/>
            <person name="Nusbaum C."/>
            <person name="Birren B."/>
        </authorList>
    </citation>
    <scope>NUCLEOTIDE SEQUENCE [LARGE SCALE GENOMIC DNA]</scope>
    <source>
        <strain evidence="1 2">ACC19a</strain>
    </source>
</reference>
<organism evidence="1 2">
    <name type="scientific">Peptoanaerobacter stomatis</name>
    <dbReference type="NCBI Taxonomy" id="796937"/>
    <lineage>
        <taxon>Bacteria</taxon>
        <taxon>Bacillati</taxon>
        <taxon>Bacillota</taxon>
        <taxon>Clostridia</taxon>
        <taxon>Peptostreptococcales</taxon>
        <taxon>Filifactoraceae</taxon>
        <taxon>Peptoanaerobacter</taxon>
    </lineage>
</organism>
<dbReference type="RefSeq" id="WP_009525631.1">
    <property type="nucleotide sequence ID" value="NZ_JH414554.1"/>
</dbReference>
<dbReference type="PANTHER" id="PTHR41368:SF1">
    <property type="entry name" value="PROTEIN YGHO"/>
    <property type="match status" value="1"/>
</dbReference>
<dbReference type="InterPro" id="IPR039968">
    <property type="entry name" value="BcerS-like"/>
</dbReference>
<evidence type="ECO:0000313" key="2">
    <source>
        <dbReference type="Proteomes" id="UP000006437"/>
    </source>
</evidence>
<dbReference type="BioCyc" id="EBAC796937-HMP:GMGH-1406-MONOMER"/>
<evidence type="ECO:0000313" key="1">
    <source>
        <dbReference type="EMBL" id="EHL16145.1"/>
    </source>
</evidence>
<dbReference type="AlphaFoldDB" id="G9WZ00"/>
<dbReference type="EMBL" id="AFZE01000005">
    <property type="protein sequence ID" value="EHL16145.1"/>
    <property type="molecule type" value="Genomic_DNA"/>
</dbReference>
<dbReference type="PANTHER" id="PTHR41368">
    <property type="entry name" value="PROTEIN YGHO"/>
    <property type="match status" value="1"/>
</dbReference>
<accession>G9WZ00</accession>
<gene>
    <name evidence="1" type="ORF">HMPREF9629_01401</name>
</gene>
<dbReference type="SUPFAM" id="SSF55729">
    <property type="entry name" value="Acyl-CoA N-acyltransferases (Nat)"/>
    <property type="match status" value="1"/>
</dbReference>
<comment type="caution">
    <text evidence="1">The sequence shown here is derived from an EMBL/GenBank/DDBJ whole genome shotgun (WGS) entry which is preliminary data.</text>
</comment>
<protein>
    <recommendedName>
        <fullName evidence="3">N-acetyltransferase domain-containing protein</fullName>
    </recommendedName>
</protein>
<dbReference type="Gene3D" id="3.40.630.30">
    <property type="match status" value="1"/>
</dbReference>
<dbReference type="PATRIC" id="fig|796937.3.peg.597"/>